<dbReference type="InterPro" id="IPR018511">
    <property type="entry name" value="Hemolysin-typ_Ca-bd_CS"/>
</dbReference>
<comment type="subcellular location">
    <subcellularLocation>
        <location evidence="1">Secreted</location>
    </subcellularLocation>
</comment>
<evidence type="ECO:0000256" key="7">
    <source>
        <dbReference type="ARBA" id="ARBA00022833"/>
    </source>
</evidence>
<dbReference type="InterPro" id="IPR001818">
    <property type="entry name" value="Pept_M10_metallopeptidase"/>
</dbReference>
<keyword evidence="6 9" id="KW-0378">Hydrolase</keyword>
<evidence type="ECO:0000256" key="4">
    <source>
        <dbReference type="ARBA" id="ARBA00022670"/>
    </source>
</evidence>
<sequence length="1048" mass="110070">MATSTQGALSSNSMINGLLWNGWSWDQTSLTYFFADDHYAWTQEEKDSYANAIQSWAAVSNLSFSEVTSRAAADFVELQVNSAQMVSIYNQAGSQAFHETPDPSLWSLANSSQNSSIGSGEVNGVYSWQLGDDVAWTGNPLLAGGYALRLFVHELGHALGLKHPHDSFGGVPYFPGVTSSTDLGDNNLNHMFSTVMSYNRGYTFDSNGEVVVQNTSVIPKAGVVLWDYGYVVGPMAYDIAAIQHLYGASYTNYGDNTYLLPEANTVGEAVWRCIWDSAGVDTMRYDGSNGVIISLHAATLQNDAEGGGVLSYARNIYGGYTIANGVAIENATGGSGDDEIVGNNIANYLWGRAGADMLFGELGDDILDGGNQDAAIDTLTGGYGYDTIYGQLGDDRIYGDYQDVYDAGEDDELYGNGGKDIIQGGGGNDKIYGDDGTSESYTLGDDDDFIHGGIGDDIAYGGGEDDTIYGGHGNDSLYGGQGLDSIRGENDNDYINGGSEADLLFGGSGLDTIHGGDGADFLYGEDDSDYLSGANGVDQLHGENGSDFLNGDGGNDSLFGAAGDDTIWGGGNDDDYIEGGAGYDTIDGGLGDDDIWGDNGTLQSAGLTDNIKGGGGKDTVHGGSGTDYIYGDYSWDDGDDPDKYKLGADNDVLLGEGGSDNIYAGGGNDKIYGGDENSSGDALFGGDGNDTIYAGMGNDLINGGSGRDYMEGSLGDDTYYVDDKNDVIKEGKNQGSDVVYSDTYSFTLSDNVEMLVMTYSTVAVRAFGGDTSNSIYGNGKDNLIEGNGGTDYLIGYDGNDVLKGGAGQDYLIGGKGEDSYYVDAEDINTHHGAGYISISEFANEGTRDTIYTSTSFNLSNDQDIETIYLQTDAVNVNGNLNTNRIVGNGVANLLNGMNGNDTLSGADGNDTLNGGDDQDFLYGEDDNDVLNGGKHQDELTGGLGLDKLVGGSDGDDFIFSAIQESGKNKSTADVIVDFGGGDKIDLSDFAGKFGWCGKGDFSGNGAQVGYDKVSGGVLARIDANGDGTLDMAVFLQRLTFLDKGDFVL</sequence>
<dbReference type="InterPro" id="IPR001343">
    <property type="entry name" value="Hemolysn_Ca-bd"/>
</dbReference>
<keyword evidence="3" id="KW-0964">Secreted</keyword>
<reference evidence="9" key="1">
    <citation type="journal article" date="2015" name="Int. J. Syst. Evol. Microbiol.">
        <title>Rhizobium alvei sp. nov., isolated from a freshwater river.</title>
        <authorList>
            <person name="Sheu S.Y."/>
            <person name="Huang H.W."/>
            <person name="Young C.C."/>
            <person name="Chen W.M."/>
        </authorList>
    </citation>
    <scope>NUCLEOTIDE SEQUENCE</scope>
    <source>
        <strain evidence="9">TNR-22</strain>
    </source>
</reference>
<evidence type="ECO:0000313" key="9">
    <source>
        <dbReference type="EMBL" id="MDO6964557.1"/>
    </source>
</evidence>
<evidence type="ECO:0000313" key="10">
    <source>
        <dbReference type="Proteomes" id="UP001174932"/>
    </source>
</evidence>
<evidence type="ECO:0000256" key="1">
    <source>
        <dbReference type="ARBA" id="ARBA00004613"/>
    </source>
</evidence>
<accession>A0ABT8YLJ2</accession>
<feature type="domain" description="Peptidase metallopeptidase" evidence="8">
    <location>
        <begin position="16"/>
        <end position="206"/>
    </location>
</feature>
<keyword evidence="7" id="KW-0862">Zinc</keyword>
<dbReference type="Gene3D" id="3.40.390.10">
    <property type="entry name" value="Collagenase (Catalytic Domain)"/>
    <property type="match status" value="1"/>
</dbReference>
<comment type="similarity">
    <text evidence="2">Belongs to the peptidase M10B family.</text>
</comment>
<dbReference type="Proteomes" id="UP001174932">
    <property type="component" value="Unassembled WGS sequence"/>
</dbReference>
<evidence type="ECO:0000256" key="2">
    <source>
        <dbReference type="ARBA" id="ARBA00009490"/>
    </source>
</evidence>
<dbReference type="Pfam" id="PF00353">
    <property type="entry name" value="HemolysinCabind"/>
    <property type="match status" value="12"/>
</dbReference>
<keyword evidence="10" id="KW-1185">Reference proteome</keyword>
<proteinExistence type="inferred from homology"/>
<dbReference type="PRINTS" id="PR00313">
    <property type="entry name" value="CABNDNGRPT"/>
</dbReference>
<dbReference type="PROSITE" id="PS00330">
    <property type="entry name" value="HEMOLYSIN_CALCIUM"/>
    <property type="match status" value="6"/>
</dbReference>
<dbReference type="Gene3D" id="2.150.10.10">
    <property type="entry name" value="Serralysin-like metalloprotease, C-terminal"/>
    <property type="match status" value="8"/>
</dbReference>
<dbReference type="RefSeq" id="WP_304376460.1">
    <property type="nucleotide sequence ID" value="NZ_JAUOZU010000007.1"/>
</dbReference>
<keyword evidence="4" id="KW-0645">Protease</keyword>
<dbReference type="PANTHER" id="PTHR38340">
    <property type="entry name" value="S-LAYER PROTEIN"/>
    <property type="match status" value="1"/>
</dbReference>
<dbReference type="InterPro" id="IPR011049">
    <property type="entry name" value="Serralysin-like_metalloprot_C"/>
</dbReference>
<dbReference type="Pfam" id="PF00413">
    <property type="entry name" value="Peptidase_M10"/>
    <property type="match status" value="1"/>
</dbReference>
<dbReference type="GO" id="GO:0008237">
    <property type="term" value="F:metallopeptidase activity"/>
    <property type="evidence" value="ECO:0007669"/>
    <property type="project" value="UniProtKB-KW"/>
</dbReference>
<evidence type="ECO:0000256" key="3">
    <source>
        <dbReference type="ARBA" id="ARBA00022525"/>
    </source>
</evidence>
<evidence type="ECO:0000256" key="6">
    <source>
        <dbReference type="ARBA" id="ARBA00022801"/>
    </source>
</evidence>
<dbReference type="InterPro" id="IPR050557">
    <property type="entry name" value="RTX_toxin/Mannuronan_C5-epim"/>
</dbReference>
<dbReference type="EC" id="3.4.24.-" evidence="9"/>
<comment type="caution">
    <text evidence="9">The sequence shown here is derived from an EMBL/GenBank/DDBJ whole genome shotgun (WGS) entry which is preliminary data.</text>
</comment>
<reference evidence="9" key="2">
    <citation type="submission" date="2023-07" db="EMBL/GenBank/DDBJ databases">
        <authorList>
            <person name="Shen H."/>
        </authorList>
    </citation>
    <scope>NUCLEOTIDE SEQUENCE</scope>
    <source>
        <strain evidence="9">TNR-22</strain>
    </source>
</reference>
<dbReference type="SMART" id="SM00235">
    <property type="entry name" value="ZnMc"/>
    <property type="match status" value="1"/>
</dbReference>
<keyword evidence="9" id="KW-0482">Metalloprotease</keyword>
<evidence type="ECO:0000256" key="5">
    <source>
        <dbReference type="ARBA" id="ARBA00022723"/>
    </source>
</evidence>
<dbReference type="SUPFAM" id="SSF55486">
    <property type="entry name" value="Metalloproteases ('zincins'), catalytic domain"/>
    <property type="match status" value="1"/>
</dbReference>
<dbReference type="SUPFAM" id="SSF51120">
    <property type="entry name" value="beta-Roll"/>
    <property type="match status" value="5"/>
</dbReference>
<dbReference type="InterPro" id="IPR024079">
    <property type="entry name" value="MetalloPept_cat_dom_sf"/>
</dbReference>
<dbReference type="EMBL" id="JAUOZU010000007">
    <property type="protein sequence ID" value="MDO6964557.1"/>
    <property type="molecule type" value="Genomic_DNA"/>
</dbReference>
<name>A0ABT8YLJ2_9HYPH</name>
<dbReference type="PANTHER" id="PTHR38340:SF1">
    <property type="entry name" value="S-LAYER PROTEIN"/>
    <property type="match status" value="1"/>
</dbReference>
<keyword evidence="5" id="KW-0479">Metal-binding</keyword>
<gene>
    <name evidence="9" type="ORF">Q4481_11360</name>
</gene>
<organism evidence="9 10">
    <name type="scientific">Rhizobium alvei</name>
    <dbReference type="NCBI Taxonomy" id="1132659"/>
    <lineage>
        <taxon>Bacteria</taxon>
        <taxon>Pseudomonadati</taxon>
        <taxon>Pseudomonadota</taxon>
        <taxon>Alphaproteobacteria</taxon>
        <taxon>Hyphomicrobiales</taxon>
        <taxon>Rhizobiaceae</taxon>
        <taxon>Rhizobium/Agrobacterium group</taxon>
        <taxon>Rhizobium</taxon>
    </lineage>
</organism>
<evidence type="ECO:0000259" key="8">
    <source>
        <dbReference type="SMART" id="SM00235"/>
    </source>
</evidence>
<dbReference type="InterPro" id="IPR006026">
    <property type="entry name" value="Peptidase_Metallo"/>
</dbReference>
<protein>
    <submittedName>
        <fullName evidence="9">Matrixin family metalloprotease</fullName>
        <ecNumber evidence="9">3.4.24.-</ecNumber>
    </submittedName>
</protein>